<keyword evidence="3" id="KW-1185">Reference proteome</keyword>
<evidence type="ECO:0000256" key="1">
    <source>
        <dbReference type="SAM" id="Phobius"/>
    </source>
</evidence>
<comment type="caution">
    <text evidence="2">The sequence shown here is derived from an EMBL/GenBank/DDBJ whole genome shotgun (WGS) entry which is preliminary data.</text>
</comment>
<protein>
    <recommendedName>
        <fullName evidence="4">Type IV conjugative transfer system protein TraE</fullName>
    </recommendedName>
</protein>
<name>A0A2I1DIR4_9PROT</name>
<dbReference type="Pfam" id="PF05309">
    <property type="entry name" value="TraE"/>
    <property type="match status" value="1"/>
</dbReference>
<dbReference type="Proteomes" id="UP000234329">
    <property type="component" value="Unassembled WGS sequence"/>
</dbReference>
<keyword evidence="1" id="KW-1133">Transmembrane helix</keyword>
<feature type="transmembrane region" description="Helical" evidence="1">
    <location>
        <begin position="39"/>
        <end position="58"/>
    </location>
</feature>
<evidence type="ECO:0000313" key="3">
    <source>
        <dbReference type="Proteomes" id="UP000234329"/>
    </source>
</evidence>
<dbReference type="AlphaFoldDB" id="A0A2I1DIR4"/>
<dbReference type="RefSeq" id="WP_101538777.1">
    <property type="nucleotide sequence ID" value="NZ_MXAV01000051.1"/>
</dbReference>
<evidence type="ECO:0000313" key="2">
    <source>
        <dbReference type="EMBL" id="PKY09758.1"/>
    </source>
</evidence>
<sequence length="218" mass="24259">MKEMEEAASEYENEDNGWSKSRFVSFMAAVEAGNSYKNMVIVFLGMIIVVLAVLLFNAQNTVTSMARNIPVMVIPGARSGLYSPGISAENVKNLAIYMVKLPLDITPKNIEQRYNEFESFLSPGELMNFQAQKTAIIQSIQGHDESRIFVADTYHLKEIGVNQYKIVTTGHYHYFSGNLVLGDHKERVSMTFTVAVSASPKNPYGVVINSFRAGKVSE</sequence>
<dbReference type="EMBL" id="MXAV01000051">
    <property type="protein sequence ID" value="PKY09758.1"/>
    <property type="molecule type" value="Genomic_DNA"/>
</dbReference>
<reference evidence="2 3" key="1">
    <citation type="submission" date="2017-03" db="EMBL/GenBank/DDBJ databases">
        <title>Draft genime sequence of the acidophilic sulfur-oxidizing bacterium Acidithiobacillus sp. SH, isolated from seawater.</title>
        <authorList>
            <person name="Sharmin S."/>
            <person name="Tokuhisa M."/>
            <person name="Kanao T."/>
            <person name="Kamimura K."/>
        </authorList>
    </citation>
    <scope>NUCLEOTIDE SEQUENCE [LARGE SCALE GENOMIC DNA]</scope>
    <source>
        <strain evidence="2 3">SH</strain>
    </source>
</reference>
<accession>A0A2I1DIR4</accession>
<dbReference type="InterPro" id="IPR007973">
    <property type="entry name" value="Pilus_assembly_TraE"/>
</dbReference>
<proteinExistence type="predicted"/>
<organism evidence="2 3">
    <name type="scientific">Acidithiobacillus marinus</name>
    <dbReference type="NCBI Taxonomy" id="187490"/>
    <lineage>
        <taxon>Bacteria</taxon>
        <taxon>Pseudomonadati</taxon>
        <taxon>Pseudomonadota</taxon>
        <taxon>Acidithiobacillia</taxon>
        <taxon>Acidithiobacillales</taxon>
        <taxon>Acidithiobacillaceae</taxon>
        <taxon>Acidithiobacillus</taxon>
    </lineage>
</organism>
<dbReference type="InParanoid" id="A0A2I1DIR4"/>
<keyword evidence="1" id="KW-0472">Membrane</keyword>
<gene>
    <name evidence="2" type="ORF">B1757_13235</name>
</gene>
<dbReference type="OrthoDB" id="9940346at2"/>
<evidence type="ECO:0008006" key="4">
    <source>
        <dbReference type="Google" id="ProtNLM"/>
    </source>
</evidence>
<keyword evidence="1" id="KW-0812">Transmembrane</keyword>